<dbReference type="PROSITE" id="PS51379">
    <property type="entry name" value="4FE4S_FER_2"/>
    <property type="match status" value="1"/>
</dbReference>
<evidence type="ECO:0000259" key="8">
    <source>
        <dbReference type="PROSITE" id="PS51379"/>
    </source>
</evidence>
<dbReference type="InterPro" id="IPR036318">
    <property type="entry name" value="FAD-bd_PCMH-like_sf"/>
</dbReference>
<dbReference type="PANTHER" id="PTHR11748:SF119">
    <property type="entry name" value="D-2-HYDROXYGLUTARATE DEHYDROGENASE"/>
    <property type="match status" value="1"/>
</dbReference>
<evidence type="ECO:0000256" key="7">
    <source>
        <dbReference type="ARBA" id="ARBA00023014"/>
    </source>
</evidence>
<dbReference type="SUPFAM" id="SSF46548">
    <property type="entry name" value="alpha-helical ferredoxin"/>
    <property type="match status" value="1"/>
</dbReference>
<dbReference type="InterPro" id="IPR017896">
    <property type="entry name" value="4Fe4S_Fe-S-bd"/>
</dbReference>
<keyword evidence="2" id="KW-0285">Flavoprotein</keyword>
<evidence type="ECO:0000256" key="2">
    <source>
        <dbReference type="ARBA" id="ARBA00022630"/>
    </source>
</evidence>
<evidence type="ECO:0000256" key="6">
    <source>
        <dbReference type="ARBA" id="ARBA00023004"/>
    </source>
</evidence>
<evidence type="ECO:0000256" key="1">
    <source>
        <dbReference type="ARBA" id="ARBA00001974"/>
    </source>
</evidence>
<evidence type="ECO:0000313" key="11">
    <source>
        <dbReference type="Proteomes" id="UP001237105"/>
    </source>
</evidence>
<keyword evidence="11" id="KW-1185">Reference proteome</keyword>
<evidence type="ECO:0000256" key="4">
    <source>
        <dbReference type="ARBA" id="ARBA00022827"/>
    </source>
</evidence>
<dbReference type="InterPro" id="IPR016166">
    <property type="entry name" value="FAD-bd_PCMH"/>
</dbReference>
<dbReference type="InterPro" id="IPR016171">
    <property type="entry name" value="Vanillyl_alc_oxidase_C-sub2"/>
</dbReference>
<keyword evidence="3" id="KW-0479">Metal-binding</keyword>
<evidence type="ECO:0000256" key="5">
    <source>
        <dbReference type="ARBA" id="ARBA00023002"/>
    </source>
</evidence>
<sequence length="979" mass="103110">MTLELMHMPGSGQQTAASPAEALHTAVARLRAEVGGEVDDTVRRRAEYSTDASNYRVVPGVVVAPRDADDVLAAVAVARETGVPLTSRGGGTSIAGNAIGTGIVLDFSRHLNRIEAVDPEARTARVQPGVVLSDLQRAAGKHGLRFGPDPSTHTRATLGGMIGNNACGPHAVAYGKTADNVASLTVVDGTGRQYTAGRGLDPIPGLDALVGSQLALLRTEFGRFARQASGYSLEHLLPEKGAHLARALVGTEGTAAVLLDAEVDLVPVAPARVLVVLGYPDMPAAADAVPALLGHHPLAVEGLDARLVDVVRRHHGSGRVPPLPKGAGWLMIEVGGADTAEALRTGEAIAADAQALDHTVFPAGPAATAMWRIREDGAGLAGRTAEGRQAWPGWEDAAVPPEHLGAYLREFETLMDGYDVTGLPYGHFGDGCIHVRIDLPLEDGGTSRSSGAESGGGEVMRDFLHDAARLVASYGGSLSGEHGDGRARSGLLPLMYSAEALDLMGRFKALFDPDRVLNPGVLVDPRPVDADLRRPAAPSLPLRRGLQLAEDSGDFAKAVHRCTGVGKCRADNSASGGFMCPSYQATHDEKDSTRGRARVLQEMVNGTLVEGGWRAPEVQESLDLCLSCKACASDCPAGVDMAAYKSQALHERYRGRLRPRTHYTLGRLPAWLRLLGRTGRLGPALANALTRVRPLARPLLRLAGIDPRRGVPRFASETFSRGWRREQRVVAGADAPRVVLWADSFSDVLSPSVPQAAARLLGDAGFDVTVPERSACCGLTWISTGQLDGARARLTDLLDVLAPHAEAGHLIVGLEPSCTAVLRSDLLELCGDDPRARQVADATRTLAELLTDHLPQHSTWTPPDLNGVTAVVQPHCHQHAVLGFDADRRLLAAAGVTVRELAGCCGLAGNFGMEQGHYDVSVAVAENSLLPALREAGAETVLLADGFSCRTQAADLAGARGVHLAELLHRKGAGAAEER</sequence>
<keyword evidence="6" id="KW-0408">Iron</keyword>
<evidence type="ECO:0000313" key="10">
    <source>
        <dbReference type="EMBL" id="MDI3422043.1"/>
    </source>
</evidence>
<dbReference type="PROSITE" id="PS00198">
    <property type="entry name" value="4FE4S_FER_1"/>
    <property type="match status" value="1"/>
</dbReference>
<feature type="domain" description="FAD-binding PCMH-type" evidence="9">
    <location>
        <begin position="55"/>
        <end position="268"/>
    </location>
</feature>
<keyword evidence="4" id="KW-0274">FAD</keyword>
<comment type="caution">
    <text evidence="10">The sequence shown here is derived from an EMBL/GenBank/DDBJ whole genome shotgun (WGS) entry which is preliminary data.</text>
</comment>
<dbReference type="SUPFAM" id="SSF56176">
    <property type="entry name" value="FAD-binding/transporter-associated domain-like"/>
    <property type="match status" value="1"/>
</dbReference>
<proteinExistence type="predicted"/>
<dbReference type="Gene3D" id="3.30.465.10">
    <property type="match status" value="1"/>
</dbReference>
<reference evidence="10 11" key="1">
    <citation type="submission" date="2023-05" db="EMBL/GenBank/DDBJ databases">
        <title>Draft genome sequence of Streptomyces sp. B-S-A12 isolated from a cave soil in Thailand.</title>
        <authorList>
            <person name="Chamroensaksri N."/>
            <person name="Muangham S."/>
        </authorList>
    </citation>
    <scope>NUCLEOTIDE SEQUENCE [LARGE SCALE GENOMIC DNA]</scope>
    <source>
        <strain evidence="10 11">B-S-A12</strain>
    </source>
</reference>
<feature type="domain" description="4Fe-4S ferredoxin-type" evidence="8">
    <location>
        <begin position="614"/>
        <end position="645"/>
    </location>
</feature>
<keyword evidence="5" id="KW-0560">Oxidoreductase</keyword>
<comment type="cofactor">
    <cofactor evidence="1">
        <name>FAD</name>
        <dbReference type="ChEBI" id="CHEBI:57692"/>
    </cofactor>
</comment>
<dbReference type="PANTHER" id="PTHR11748">
    <property type="entry name" value="D-LACTATE DEHYDROGENASE"/>
    <property type="match status" value="1"/>
</dbReference>
<dbReference type="InterPro" id="IPR004113">
    <property type="entry name" value="FAD-bd_oxidored_4_C"/>
</dbReference>
<evidence type="ECO:0000256" key="3">
    <source>
        <dbReference type="ARBA" id="ARBA00022723"/>
    </source>
</evidence>
<evidence type="ECO:0000259" key="9">
    <source>
        <dbReference type="PROSITE" id="PS51387"/>
    </source>
</evidence>
<dbReference type="InterPro" id="IPR016164">
    <property type="entry name" value="FAD-linked_Oxase-like_C"/>
</dbReference>
<dbReference type="InterPro" id="IPR006094">
    <property type="entry name" value="Oxid_FAD_bind_N"/>
</dbReference>
<dbReference type="InterPro" id="IPR004017">
    <property type="entry name" value="Cys_rich_dom"/>
</dbReference>
<gene>
    <name evidence="10" type="ORF">QIT00_26405</name>
</gene>
<dbReference type="Proteomes" id="UP001237105">
    <property type="component" value="Unassembled WGS sequence"/>
</dbReference>
<dbReference type="Pfam" id="PF13183">
    <property type="entry name" value="Fer4_8"/>
    <property type="match status" value="1"/>
</dbReference>
<name>A0ABT6T2F0_9ACTN</name>
<dbReference type="SUPFAM" id="SSF55103">
    <property type="entry name" value="FAD-linked oxidases, C-terminal domain"/>
    <property type="match status" value="1"/>
</dbReference>
<dbReference type="Pfam" id="PF01565">
    <property type="entry name" value="FAD_binding_4"/>
    <property type="match status" value="1"/>
</dbReference>
<protein>
    <submittedName>
        <fullName evidence="10">FAD-binding and (Fe-S)-binding domain-containing protein</fullName>
    </submittedName>
</protein>
<dbReference type="Pfam" id="PF02754">
    <property type="entry name" value="CCG"/>
    <property type="match status" value="1"/>
</dbReference>
<dbReference type="EMBL" id="JASCIS010000031">
    <property type="protein sequence ID" value="MDI3422043.1"/>
    <property type="molecule type" value="Genomic_DNA"/>
</dbReference>
<dbReference type="PROSITE" id="PS51387">
    <property type="entry name" value="FAD_PCMH"/>
    <property type="match status" value="1"/>
</dbReference>
<keyword evidence="7" id="KW-0411">Iron-sulfur</keyword>
<dbReference type="Gene3D" id="1.10.45.10">
    <property type="entry name" value="Vanillyl-alcohol Oxidase, Chain A, domain 4"/>
    <property type="match status" value="1"/>
</dbReference>
<dbReference type="InterPro" id="IPR017900">
    <property type="entry name" value="4Fe4S_Fe_S_CS"/>
</dbReference>
<accession>A0ABT6T2F0</accession>
<dbReference type="Pfam" id="PF02913">
    <property type="entry name" value="FAD-oxidase_C"/>
    <property type="match status" value="1"/>
</dbReference>
<dbReference type="InterPro" id="IPR016169">
    <property type="entry name" value="FAD-bd_PCMH_sub2"/>
</dbReference>
<organism evidence="10 11">
    <name type="scientific">Streptomyces luteolus</name>
    <dbReference type="NCBI Taxonomy" id="3043615"/>
    <lineage>
        <taxon>Bacteria</taxon>
        <taxon>Bacillati</taxon>
        <taxon>Actinomycetota</taxon>
        <taxon>Actinomycetes</taxon>
        <taxon>Kitasatosporales</taxon>
        <taxon>Streptomycetaceae</taxon>
        <taxon>Streptomyces</taxon>
    </lineage>
</organism>
<dbReference type="Gene3D" id="3.30.70.2740">
    <property type="match status" value="1"/>
</dbReference>